<sequence length="321" mass="34097">MALDEATTALLAQMAALGGQPLHQMQPAEARAMPVPPGPAGPEMVRVEQDTLPTADGSSFRVRTLVPTESPAGIFVYIHGGGWVLGDIDRYDTVGRRLAAGTNCAVVMVDYRKAPEAPFPAAVEDSWQALRWAADSMERIAGRQVPLIVGGDSAGGNLSAVMTLRARDAGGPQIDLQVLIYPVTDADLDTASYLDPQNQLMLSKETMIWFWDHYADTTQRFSLDAAPLRAESLAGLPPTISLVAEHDVLRSEGEAYAAALEAAGVTVEHRMFEGQMHGFFQMVDVLPGAGAGMQYVVDGVNRHLGRTPDSTTAPTAAASAG</sequence>
<dbReference type="InterPro" id="IPR029058">
    <property type="entry name" value="AB_hydrolase_fold"/>
</dbReference>
<comment type="caution">
    <text evidence="3">The sequence shown here is derived from an EMBL/GenBank/DDBJ whole genome shotgun (WGS) entry which is preliminary data.</text>
</comment>
<accession>A0A938YAX4</accession>
<evidence type="ECO:0000259" key="2">
    <source>
        <dbReference type="Pfam" id="PF07859"/>
    </source>
</evidence>
<keyword evidence="4" id="KW-1185">Reference proteome</keyword>
<reference evidence="3" key="1">
    <citation type="submission" date="2021-01" db="EMBL/GenBank/DDBJ databases">
        <title>YIM 132084 draft genome.</title>
        <authorList>
            <person name="An D."/>
        </authorList>
    </citation>
    <scope>NUCLEOTIDE SEQUENCE</scope>
    <source>
        <strain evidence="3">YIM 132084</strain>
    </source>
</reference>
<name>A0A938YAX4_9ACTN</name>
<dbReference type="PANTHER" id="PTHR48081:SF8">
    <property type="entry name" value="ALPHA_BETA HYDROLASE FOLD-3 DOMAIN-CONTAINING PROTEIN-RELATED"/>
    <property type="match status" value="1"/>
</dbReference>
<gene>
    <name evidence="3" type="ORF">JL106_03935</name>
</gene>
<organism evidence="3 4">
    <name type="scientific">Nakamurella leprariae</name>
    <dbReference type="NCBI Taxonomy" id="2803911"/>
    <lineage>
        <taxon>Bacteria</taxon>
        <taxon>Bacillati</taxon>
        <taxon>Actinomycetota</taxon>
        <taxon>Actinomycetes</taxon>
        <taxon>Nakamurellales</taxon>
        <taxon>Nakamurellaceae</taxon>
        <taxon>Nakamurella</taxon>
    </lineage>
</organism>
<dbReference type="Proteomes" id="UP000663792">
    <property type="component" value="Unassembled WGS sequence"/>
</dbReference>
<protein>
    <submittedName>
        <fullName evidence="3">Alpha/beta hydrolase</fullName>
    </submittedName>
</protein>
<dbReference type="GO" id="GO:0016787">
    <property type="term" value="F:hydrolase activity"/>
    <property type="evidence" value="ECO:0007669"/>
    <property type="project" value="UniProtKB-KW"/>
</dbReference>
<dbReference type="InterPro" id="IPR050300">
    <property type="entry name" value="GDXG_lipolytic_enzyme"/>
</dbReference>
<keyword evidence="1 3" id="KW-0378">Hydrolase</keyword>
<dbReference type="AlphaFoldDB" id="A0A938YAX4"/>
<dbReference type="RefSeq" id="WP_205259361.1">
    <property type="nucleotide sequence ID" value="NZ_JAERWK010000005.1"/>
</dbReference>
<proteinExistence type="predicted"/>
<dbReference type="Pfam" id="PF07859">
    <property type="entry name" value="Abhydrolase_3"/>
    <property type="match status" value="1"/>
</dbReference>
<dbReference type="PANTHER" id="PTHR48081">
    <property type="entry name" value="AB HYDROLASE SUPERFAMILY PROTEIN C4A8.06C"/>
    <property type="match status" value="1"/>
</dbReference>
<dbReference type="Gene3D" id="3.40.50.1820">
    <property type="entry name" value="alpha/beta hydrolase"/>
    <property type="match status" value="1"/>
</dbReference>
<evidence type="ECO:0000313" key="3">
    <source>
        <dbReference type="EMBL" id="MBM9466429.1"/>
    </source>
</evidence>
<evidence type="ECO:0000313" key="4">
    <source>
        <dbReference type="Proteomes" id="UP000663792"/>
    </source>
</evidence>
<feature type="domain" description="Alpha/beta hydrolase fold-3" evidence="2">
    <location>
        <begin position="75"/>
        <end position="280"/>
    </location>
</feature>
<dbReference type="EMBL" id="JAERWK010000005">
    <property type="protein sequence ID" value="MBM9466429.1"/>
    <property type="molecule type" value="Genomic_DNA"/>
</dbReference>
<dbReference type="InterPro" id="IPR013094">
    <property type="entry name" value="AB_hydrolase_3"/>
</dbReference>
<evidence type="ECO:0000256" key="1">
    <source>
        <dbReference type="ARBA" id="ARBA00022801"/>
    </source>
</evidence>
<dbReference type="SUPFAM" id="SSF53474">
    <property type="entry name" value="alpha/beta-Hydrolases"/>
    <property type="match status" value="1"/>
</dbReference>